<feature type="active site" description="Charge relay system" evidence="2">
    <location>
        <position position="63"/>
    </location>
</feature>
<feature type="active site" description="Charge relay system" evidence="2">
    <location>
        <position position="197"/>
    </location>
</feature>
<dbReference type="GO" id="GO:0034338">
    <property type="term" value="F:short-chain carboxylesterase activity"/>
    <property type="evidence" value="ECO:0007669"/>
    <property type="project" value="TreeGrafter"/>
</dbReference>
<keyword evidence="4" id="KW-1185">Reference proteome</keyword>
<dbReference type="OrthoDB" id="247542at2759"/>
<name>A0A9W7G7P8_9STRA</name>
<evidence type="ECO:0000256" key="1">
    <source>
        <dbReference type="ARBA" id="ARBA00010884"/>
    </source>
</evidence>
<dbReference type="AlphaFoldDB" id="A0A9W7G7P8"/>
<dbReference type="Gene3D" id="3.40.50.1820">
    <property type="entry name" value="alpha/beta hydrolase"/>
    <property type="match status" value="1"/>
</dbReference>
<evidence type="ECO:0008006" key="5">
    <source>
        <dbReference type="Google" id="ProtNLM"/>
    </source>
</evidence>
<evidence type="ECO:0000256" key="2">
    <source>
        <dbReference type="PIRSR" id="PIRSR005211-1"/>
    </source>
</evidence>
<dbReference type="InterPro" id="IPR029058">
    <property type="entry name" value="AB_hydrolase_fold"/>
</dbReference>
<dbReference type="InterPro" id="IPR012020">
    <property type="entry name" value="ABHD4"/>
</dbReference>
<dbReference type="Proteomes" id="UP001165065">
    <property type="component" value="Unassembled WGS sequence"/>
</dbReference>
<protein>
    <recommendedName>
        <fullName evidence="5">AB hydrolase-1 domain-containing protein</fullName>
    </recommendedName>
</protein>
<proteinExistence type="inferred from homology"/>
<evidence type="ECO:0000313" key="4">
    <source>
        <dbReference type="Proteomes" id="UP001165065"/>
    </source>
</evidence>
<dbReference type="InterPro" id="IPR050960">
    <property type="entry name" value="AB_hydrolase_4_sf"/>
</dbReference>
<dbReference type="SUPFAM" id="SSF53474">
    <property type="entry name" value="alpha/beta-Hydrolases"/>
    <property type="match status" value="1"/>
</dbReference>
<dbReference type="PANTHER" id="PTHR10794:SF63">
    <property type="entry name" value="ALPHA_BETA HYDROLASE 1, ISOFORM A"/>
    <property type="match status" value="1"/>
</dbReference>
<gene>
    <name evidence="3" type="ORF">TrCOL_g6165</name>
</gene>
<comment type="caution">
    <text evidence="3">The sequence shown here is derived from an EMBL/GenBank/DDBJ whole genome shotgun (WGS) entry which is preliminary data.</text>
</comment>
<reference evidence="4" key="1">
    <citation type="journal article" date="2023" name="Commun. Biol.">
        <title>Genome analysis of Parmales, the sister group of diatoms, reveals the evolutionary specialization of diatoms from phago-mixotrophs to photoautotrophs.</title>
        <authorList>
            <person name="Ban H."/>
            <person name="Sato S."/>
            <person name="Yoshikawa S."/>
            <person name="Yamada K."/>
            <person name="Nakamura Y."/>
            <person name="Ichinomiya M."/>
            <person name="Sato N."/>
            <person name="Blanc-Mathieu R."/>
            <person name="Endo H."/>
            <person name="Kuwata A."/>
            <person name="Ogata H."/>
        </authorList>
    </citation>
    <scope>NUCLEOTIDE SEQUENCE [LARGE SCALE GENOMIC DNA]</scope>
</reference>
<sequence length="271" mass="29590">MADDFIRVGGVDEVHTICFRGCSGSPNKTPGAYHLGFTADLKHYLSLLSSSTPNARVFLSGFSLGANVVLKCLGELGDSASSLNIAGAALTCVPYDCEVCQPAVDGAGFNRKVYSRNFLKTLIKKTAEQHSRGLMDGIENFDMDSVTRCKTIGDFDNAVVAPIYGFSDKLDYYRRTSCLPYLKDIRAPFYVVNAMDDPFFDNSCYPSASSINELSGGDYMRVNYPEFGGHCGFMYHDDGEGGELRDDWMTKELARFVKAVDTSLSSSSTSS</sequence>
<dbReference type="EMBL" id="BRYA01000050">
    <property type="protein sequence ID" value="GMI35087.1"/>
    <property type="molecule type" value="Genomic_DNA"/>
</dbReference>
<dbReference type="GO" id="GO:0047372">
    <property type="term" value="F:monoacylglycerol lipase activity"/>
    <property type="evidence" value="ECO:0007669"/>
    <property type="project" value="TreeGrafter"/>
</dbReference>
<feature type="active site" description="Charge relay system" evidence="2">
    <location>
        <position position="230"/>
    </location>
</feature>
<dbReference type="PANTHER" id="PTHR10794">
    <property type="entry name" value="ABHYDROLASE DOMAIN-CONTAINING PROTEIN"/>
    <property type="match status" value="1"/>
</dbReference>
<accession>A0A9W7G7P8</accession>
<evidence type="ECO:0000313" key="3">
    <source>
        <dbReference type="EMBL" id="GMI35087.1"/>
    </source>
</evidence>
<organism evidence="3 4">
    <name type="scientific">Triparma columacea</name>
    <dbReference type="NCBI Taxonomy" id="722753"/>
    <lineage>
        <taxon>Eukaryota</taxon>
        <taxon>Sar</taxon>
        <taxon>Stramenopiles</taxon>
        <taxon>Ochrophyta</taxon>
        <taxon>Bolidophyceae</taxon>
        <taxon>Parmales</taxon>
        <taxon>Triparmaceae</taxon>
        <taxon>Triparma</taxon>
    </lineage>
</organism>
<dbReference type="PIRSF" id="PIRSF005211">
    <property type="entry name" value="Ab_hydro_YheT"/>
    <property type="match status" value="1"/>
</dbReference>
<comment type="similarity">
    <text evidence="1">Belongs to the AB hydrolase superfamily. AB hydrolase 4 family.</text>
</comment>